<evidence type="ECO:0000313" key="1">
    <source>
        <dbReference type="EMBL" id="KAI3765723.1"/>
    </source>
</evidence>
<dbReference type="EMBL" id="CM042011">
    <property type="protein sequence ID" value="KAI3765723.1"/>
    <property type="molecule type" value="Genomic_DNA"/>
</dbReference>
<dbReference type="Proteomes" id="UP001055811">
    <property type="component" value="Linkage Group LG03"/>
</dbReference>
<gene>
    <name evidence="1" type="ORF">L2E82_15765</name>
</gene>
<reference evidence="2" key="1">
    <citation type="journal article" date="2022" name="Mol. Ecol. Resour.">
        <title>The genomes of chicory, endive, great burdock and yacon provide insights into Asteraceae palaeo-polyploidization history and plant inulin production.</title>
        <authorList>
            <person name="Fan W."/>
            <person name="Wang S."/>
            <person name="Wang H."/>
            <person name="Wang A."/>
            <person name="Jiang F."/>
            <person name="Liu H."/>
            <person name="Zhao H."/>
            <person name="Xu D."/>
            <person name="Zhang Y."/>
        </authorList>
    </citation>
    <scope>NUCLEOTIDE SEQUENCE [LARGE SCALE GENOMIC DNA]</scope>
    <source>
        <strain evidence="2">cv. Punajuju</strain>
    </source>
</reference>
<name>A0ACB9F4L3_CICIN</name>
<protein>
    <submittedName>
        <fullName evidence="1">Uncharacterized protein</fullName>
    </submittedName>
</protein>
<sequence length="67" mass="7611">MTHILVRVSNIGSNPLLVRVSFLFSEEQGFKLSDRTPFELGFRFLSEEESSFLLLGVSNYRIKSPSS</sequence>
<organism evidence="1 2">
    <name type="scientific">Cichorium intybus</name>
    <name type="common">Chicory</name>
    <dbReference type="NCBI Taxonomy" id="13427"/>
    <lineage>
        <taxon>Eukaryota</taxon>
        <taxon>Viridiplantae</taxon>
        <taxon>Streptophyta</taxon>
        <taxon>Embryophyta</taxon>
        <taxon>Tracheophyta</taxon>
        <taxon>Spermatophyta</taxon>
        <taxon>Magnoliopsida</taxon>
        <taxon>eudicotyledons</taxon>
        <taxon>Gunneridae</taxon>
        <taxon>Pentapetalae</taxon>
        <taxon>asterids</taxon>
        <taxon>campanulids</taxon>
        <taxon>Asterales</taxon>
        <taxon>Asteraceae</taxon>
        <taxon>Cichorioideae</taxon>
        <taxon>Cichorieae</taxon>
        <taxon>Cichoriinae</taxon>
        <taxon>Cichorium</taxon>
    </lineage>
</organism>
<keyword evidence="2" id="KW-1185">Reference proteome</keyword>
<reference evidence="1 2" key="2">
    <citation type="journal article" date="2022" name="Mol. Ecol. Resour.">
        <title>The genomes of chicory, endive, great burdock and yacon provide insights into Asteraceae paleo-polyploidization history and plant inulin production.</title>
        <authorList>
            <person name="Fan W."/>
            <person name="Wang S."/>
            <person name="Wang H."/>
            <person name="Wang A."/>
            <person name="Jiang F."/>
            <person name="Liu H."/>
            <person name="Zhao H."/>
            <person name="Xu D."/>
            <person name="Zhang Y."/>
        </authorList>
    </citation>
    <scope>NUCLEOTIDE SEQUENCE [LARGE SCALE GENOMIC DNA]</scope>
    <source>
        <strain evidence="2">cv. Punajuju</strain>
        <tissue evidence="1">Leaves</tissue>
    </source>
</reference>
<proteinExistence type="predicted"/>
<comment type="caution">
    <text evidence="1">The sequence shown here is derived from an EMBL/GenBank/DDBJ whole genome shotgun (WGS) entry which is preliminary data.</text>
</comment>
<evidence type="ECO:0000313" key="2">
    <source>
        <dbReference type="Proteomes" id="UP001055811"/>
    </source>
</evidence>
<accession>A0ACB9F4L3</accession>